<dbReference type="PhylomeDB" id="E9FY63"/>
<dbReference type="Proteomes" id="UP000000305">
    <property type="component" value="Unassembled WGS sequence"/>
</dbReference>
<dbReference type="PROSITE" id="PS50106">
    <property type="entry name" value="PDZ"/>
    <property type="match status" value="2"/>
</dbReference>
<dbReference type="InterPro" id="IPR036034">
    <property type="entry name" value="PDZ_sf"/>
</dbReference>
<dbReference type="AlphaFoldDB" id="E9FY63"/>
<evidence type="ECO:0000256" key="2">
    <source>
        <dbReference type="ARBA" id="ARBA00022475"/>
    </source>
</evidence>
<proteinExistence type="predicted"/>
<keyword evidence="2" id="KW-0472">Membrane</keyword>
<dbReference type="SMART" id="SM00228">
    <property type="entry name" value="PDZ"/>
    <property type="match status" value="2"/>
</dbReference>
<dbReference type="KEGG" id="dpx:DAPPUDRAFT_192104"/>
<feature type="domain" description="PDZ" evidence="4">
    <location>
        <begin position="170"/>
        <end position="252"/>
    </location>
</feature>
<comment type="subcellular location">
    <subcellularLocation>
        <location evidence="1">Cell membrane</location>
    </subcellularLocation>
</comment>
<dbReference type="EMBL" id="GL732527">
    <property type="protein sequence ID" value="EFX87482.1"/>
    <property type="molecule type" value="Genomic_DNA"/>
</dbReference>
<dbReference type="PANTHER" id="PTHR14191:SF3">
    <property type="entry name" value="NA(+)_H(+) EXCHANGE REGULATORY COFACTOR-LIKE PROTEIN NRFL-1"/>
    <property type="match status" value="1"/>
</dbReference>
<keyword evidence="3" id="KW-0677">Repeat</keyword>
<keyword evidence="6" id="KW-1185">Reference proteome</keyword>
<dbReference type="Gene3D" id="2.30.42.10">
    <property type="match status" value="2"/>
</dbReference>
<evidence type="ECO:0000313" key="5">
    <source>
        <dbReference type="EMBL" id="EFX87482.1"/>
    </source>
</evidence>
<name>E9FY63_DAPPU</name>
<feature type="domain" description="PDZ" evidence="4">
    <location>
        <begin position="13"/>
        <end position="96"/>
    </location>
</feature>
<keyword evidence="2" id="KW-1003">Cell membrane</keyword>
<evidence type="ECO:0000313" key="6">
    <source>
        <dbReference type="Proteomes" id="UP000000305"/>
    </source>
</evidence>
<dbReference type="InterPro" id="IPR001478">
    <property type="entry name" value="PDZ"/>
</dbReference>
<organism evidence="5 6">
    <name type="scientific">Daphnia pulex</name>
    <name type="common">Water flea</name>
    <dbReference type="NCBI Taxonomy" id="6669"/>
    <lineage>
        <taxon>Eukaryota</taxon>
        <taxon>Metazoa</taxon>
        <taxon>Ecdysozoa</taxon>
        <taxon>Arthropoda</taxon>
        <taxon>Crustacea</taxon>
        <taxon>Branchiopoda</taxon>
        <taxon>Diplostraca</taxon>
        <taxon>Cladocera</taxon>
        <taxon>Anomopoda</taxon>
        <taxon>Daphniidae</taxon>
        <taxon>Daphnia</taxon>
    </lineage>
</organism>
<dbReference type="PANTHER" id="PTHR14191">
    <property type="entry name" value="PDZ DOMAIN CONTAINING PROTEIN"/>
    <property type="match status" value="1"/>
</dbReference>
<protein>
    <recommendedName>
        <fullName evidence="4">PDZ domain-containing protein</fullName>
    </recommendedName>
</protein>
<dbReference type="InterPro" id="IPR051067">
    <property type="entry name" value="NHER"/>
</dbReference>
<dbReference type="OrthoDB" id="10007415at2759"/>
<evidence type="ECO:0000256" key="3">
    <source>
        <dbReference type="ARBA" id="ARBA00022737"/>
    </source>
</evidence>
<dbReference type="OMA" id="KHNMKCL"/>
<dbReference type="eggNOG" id="KOG3528">
    <property type="taxonomic scope" value="Eukaryota"/>
</dbReference>
<reference evidence="5 6" key="1">
    <citation type="journal article" date="2011" name="Science">
        <title>The ecoresponsive genome of Daphnia pulex.</title>
        <authorList>
            <person name="Colbourne J.K."/>
            <person name="Pfrender M.E."/>
            <person name="Gilbert D."/>
            <person name="Thomas W.K."/>
            <person name="Tucker A."/>
            <person name="Oakley T.H."/>
            <person name="Tokishita S."/>
            <person name="Aerts A."/>
            <person name="Arnold G.J."/>
            <person name="Basu M.K."/>
            <person name="Bauer D.J."/>
            <person name="Caceres C.E."/>
            <person name="Carmel L."/>
            <person name="Casola C."/>
            <person name="Choi J.H."/>
            <person name="Detter J.C."/>
            <person name="Dong Q."/>
            <person name="Dusheyko S."/>
            <person name="Eads B.D."/>
            <person name="Frohlich T."/>
            <person name="Geiler-Samerotte K.A."/>
            <person name="Gerlach D."/>
            <person name="Hatcher P."/>
            <person name="Jogdeo S."/>
            <person name="Krijgsveld J."/>
            <person name="Kriventseva E.V."/>
            <person name="Kultz D."/>
            <person name="Laforsch C."/>
            <person name="Lindquist E."/>
            <person name="Lopez J."/>
            <person name="Manak J.R."/>
            <person name="Muller J."/>
            <person name="Pangilinan J."/>
            <person name="Patwardhan R.P."/>
            <person name="Pitluck S."/>
            <person name="Pritham E.J."/>
            <person name="Rechtsteiner A."/>
            <person name="Rho M."/>
            <person name="Rogozin I.B."/>
            <person name="Sakarya O."/>
            <person name="Salamov A."/>
            <person name="Schaack S."/>
            <person name="Shapiro H."/>
            <person name="Shiga Y."/>
            <person name="Skalitzky C."/>
            <person name="Smith Z."/>
            <person name="Souvorov A."/>
            <person name="Sung W."/>
            <person name="Tang Z."/>
            <person name="Tsuchiya D."/>
            <person name="Tu H."/>
            <person name="Vos H."/>
            <person name="Wang M."/>
            <person name="Wolf Y.I."/>
            <person name="Yamagata H."/>
            <person name="Yamada T."/>
            <person name="Ye Y."/>
            <person name="Shaw J.R."/>
            <person name="Andrews J."/>
            <person name="Crease T.J."/>
            <person name="Tang H."/>
            <person name="Lucas S.M."/>
            <person name="Robertson H.M."/>
            <person name="Bork P."/>
            <person name="Koonin E.V."/>
            <person name="Zdobnov E.M."/>
            <person name="Grigoriev I.V."/>
            <person name="Lynch M."/>
            <person name="Boore J.L."/>
        </authorList>
    </citation>
    <scope>NUCLEOTIDE SEQUENCE [LARGE SCALE GENOMIC DNA]</scope>
</reference>
<gene>
    <name evidence="5" type="ORF">DAPPUDRAFT_192104</name>
</gene>
<dbReference type="GO" id="GO:0043495">
    <property type="term" value="F:protein-membrane adaptor activity"/>
    <property type="evidence" value="ECO:0000318"/>
    <property type="project" value="GO_Central"/>
</dbReference>
<dbReference type="Pfam" id="PF00595">
    <property type="entry name" value="PDZ"/>
    <property type="match status" value="1"/>
</dbReference>
<dbReference type="CDD" id="cd06768">
    <property type="entry name" value="PDZ_NHERF-like"/>
    <property type="match status" value="2"/>
</dbReference>
<dbReference type="SUPFAM" id="SSF50156">
    <property type="entry name" value="PDZ domain-like"/>
    <property type="match status" value="2"/>
</dbReference>
<accession>E9FY63</accession>
<dbReference type="GO" id="GO:0072659">
    <property type="term" value="P:protein localization to plasma membrane"/>
    <property type="evidence" value="ECO:0000318"/>
    <property type="project" value="GO_Central"/>
</dbReference>
<dbReference type="Pfam" id="PF17820">
    <property type="entry name" value="PDZ_6"/>
    <property type="match status" value="1"/>
</dbReference>
<sequence>MDAIPPDAPAPRLCHVIKRPDFEGFGFNLFAGKVKTGQFIGKVDAGSPAEDAGLKPGDRIIEVNGVHIGVENHKQQVVQRIKAVANETKLLVIDPQGQLYYAERNVTITSSMPNVQKMRTPATPPQRINNRPDNLKLAVTTAITETNGSSMAPPPKSSLKRVSSAPAPRLCHIIKWRQDAGYGFHLLADKKRVGHFIGKVDPNTPASAGGLKVGDRIIEVNGHNVVNETHKQIVERIKSVSNETKLLVLDPEADLYYRERDIMVSSSQSNVVLIK</sequence>
<dbReference type="InParanoid" id="E9FY63"/>
<evidence type="ECO:0000259" key="4">
    <source>
        <dbReference type="PROSITE" id="PS50106"/>
    </source>
</evidence>
<dbReference type="HOGENOM" id="CLU_038627_1_1_1"/>
<evidence type="ECO:0000256" key="1">
    <source>
        <dbReference type="ARBA" id="ARBA00004236"/>
    </source>
</evidence>
<dbReference type="GO" id="GO:0016324">
    <property type="term" value="C:apical plasma membrane"/>
    <property type="evidence" value="ECO:0000318"/>
    <property type="project" value="GO_Central"/>
</dbReference>
<dbReference type="InterPro" id="IPR041489">
    <property type="entry name" value="PDZ_6"/>
</dbReference>
<dbReference type="STRING" id="6669.E9FY63"/>
<feature type="non-terminal residue" evidence="5">
    <location>
        <position position="275"/>
    </location>
</feature>